<name>A0A1X7PR59_9HYPH</name>
<accession>A0A1X7PR59</accession>
<dbReference type="PANTHER" id="PTHR42865:SF10">
    <property type="entry name" value="SODIUM:DICARBOXYLATE SYMPORTER FAMILY PROTEIN"/>
    <property type="match status" value="1"/>
</dbReference>
<feature type="transmembrane region" description="Helical" evidence="6">
    <location>
        <begin position="61"/>
        <end position="79"/>
    </location>
</feature>
<proteinExistence type="predicted"/>
<organism evidence="7 8">
    <name type="scientific">Mesorhizobium australicum</name>
    <dbReference type="NCBI Taxonomy" id="536018"/>
    <lineage>
        <taxon>Bacteria</taxon>
        <taxon>Pseudomonadati</taxon>
        <taxon>Pseudomonadota</taxon>
        <taxon>Alphaproteobacteria</taxon>
        <taxon>Hyphomicrobiales</taxon>
        <taxon>Phyllobacteriaceae</taxon>
        <taxon>Mesorhizobium</taxon>
    </lineage>
</organism>
<feature type="transmembrane region" description="Helical" evidence="6">
    <location>
        <begin position="91"/>
        <end position="113"/>
    </location>
</feature>
<feature type="transmembrane region" description="Helical" evidence="6">
    <location>
        <begin position="326"/>
        <end position="347"/>
    </location>
</feature>
<evidence type="ECO:0000256" key="4">
    <source>
        <dbReference type="ARBA" id="ARBA00022989"/>
    </source>
</evidence>
<dbReference type="InterPro" id="IPR001991">
    <property type="entry name" value="Na-dicarboxylate_symporter"/>
</dbReference>
<evidence type="ECO:0000313" key="8">
    <source>
        <dbReference type="Proteomes" id="UP000193083"/>
    </source>
</evidence>
<reference evidence="7 8" key="1">
    <citation type="submission" date="2017-04" db="EMBL/GenBank/DDBJ databases">
        <authorList>
            <person name="Afonso C.L."/>
            <person name="Miller P.J."/>
            <person name="Scott M.A."/>
            <person name="Spackman E."/>
            <person name="Goraichik I."/>
            <person name="Dimitrov K.M."/>
            <person name="Suarez D.L."/>
            <person name="Swayne D.E."/>
        </authorList>
    </citation>
    <scope>NUCLEOTIDE SEQUENCE [LARGE SCALE GENOMIC DNA]</scope>
    <source>
        <strain evidence="7 8">B5P</strain>
    </source>
</reference>
<feature type="transmembrane region" description="Helical" evidence="6">
    <location>
        <begin position="209"/>
        <end position="233"/>
    </location>
</feature>
<dbReference type="InterPro" id="IPR036458">
    <property type="entry name" value="Na:dicarbo_symporter_sf"/>
</dbReference>
<feature type="transmembrane region" description="Helical" evidence="6">
    <location>
        <begin position="20"/>
        <end position="41"/>
    </location>
</feature>
<dbReference type="SUPFAM" id="SSF118215">
    <property type="entry name" value="Proton glutamate symport protein"/>
    <property type="match status" value="1"/>
</dbReference>
<keyword evidence="5 6" id="KW-0472">Membrane</keyword>
<evidence type="ECO:0000256" key="2">
    <source>
        <dbReference type="ARBA" id="ARBA00022448"/>
    </source>
</evidence>
<dbReference type="Proteomes" id="UP000193083">
    <property type="component" value="Unassembled WGS sequence"/>
</dbReference>
<feature type="transmembrane region" description="Helical" evidence="6">
    <location>
        <begin position="245"/>
        <end position="272"/>
    </location>
</feature>
<dbReference type="GO" id="GO:0005886">
    <property type="term" value="C:plasma membrane"/>
    <property type="evidence" value="ECO:0007669"/>
    <property type="project" value="TreeGrafter"/>
</dbReference>
<gene>
    <name evidence="7" type="ORF">SAMN02982922_4867</name>
</gene>
<dbReference type="PRINTS" id="PR00173">
    <property type="entry name" value="EDTRNSPORT"/>
</dbReference>
<dbReference type="AlphaFoldDB" id="A0A1X7PR59"/>
<dbReference type="Pfam" id="PF00375">
    <property type="entry name" value="SDF"/>
    <property type="match status" value="1"/>
</dbReference>
<sequence length="456" mass="48415">MPASEAAGRRFDMLTLVKRILRSPFTTLALIGLGILCGMYAPDVAHALSPIANAYLNLLKMVVLPFLISAVIFSITSMVQDPQSVRYLPRIALAVLVVSVLGVALSGTLSLILQPGEISDPQSRIELGRFINSQGAVSTDLQLPLTPPANVEETVGPVSIILGLVPSNVFGSLAKGDAIQVLLFCLLFGLAVGQVPQQSSMSLARVLDAVYRACIILTNWFIWALPFATFILIAEQTATMGPDPLTLMGGFLLVMGLSTLAVMLVAFGIVAMRSRQGYWTTVKAFQPLLMVVITTRSSVAALPWVINLLVERLRFNQVVVELLAPLNVALLRTGAIFLYVSGVIFIAQLYGRTLSLGDLALIGVSSSLLALTTTGMAGLVILSQMSILCGYLKLPFEAAFVLFVAVDAVSDTFMTLSSVCTVTATTAAIAPHTREVPDAHAGEVAMEEPAGAEQPA</sequence>
<dbReference type="PANTHER" id="PTHR42865">
    <property type="entry name" value="PROTON/GLUTAMATE-ASPARTATE SYMPORTER"/>
    <property type="match status" value="1"/>
</dbReference>
<feature type="transmembrane region" description="Helical" evidence="6">
    <location>
        <begin position="359"/>
        <end position="382"/>
    </location>
</feature>
<evidence type="ECO:0000256" key="1">
    <source>
        <dbReference type="ARBA" id="ARBA00004141"/>
    </source>
</evidence>
<dbReference type="OrthoDB" id="9766690at2"/>
<protein>
    <submittedName>
        <fullName evidence="7">Na+/H+-dicarboxylate symporter</fullName>
    </submittedName>
</protein>
<dbReference type="Gene3D" id="1.10.3860.10">
    <property type="entry name" value="Sodium:dicarboxylate symporter"/>
    <property type="match status" value="1"/>
</dbReference>
<keyword evidence="8" id="KW-1185">Reference proteome</keyword>
<evidence type="ECO:0000256" key="3">
    <source>
        <dbReference type="ARBA" id="ARBA00022692"/>
    </source>
</evidence>
<feature type="transmembrane region" description="Helical" evidence="6">
    <location>
        <begin position="178"/>
        <end position="197"/>
    </location>
</feature>
<evidence type="ECO:0000313" key="7">
    <source>
        <dbReference type="EMBL" id="SMH53563.1"/>
    </source>
</evidence>
<evidence type="ECO:0000256" key="6">
    <source>
        <dbReference type="SAM" id="Phobius"/>
    </source>
</evidence>
<dbReference type="RefSeq" id="WP_085466516.1">
    <property type="nucleotide sequence ID" value="NZ_FXBL01000004.1"/>
</dbReference>
<keyword evidence="4 6" id="KW-1133">Transmembrane helix</keyword>
<evidence type="ECO:0000256" key="5">
    <source>
        <dbReference type="ARBA" id="ARBA00023136"/>
    </source>
</evidence>
<keyword evidence="3 6" id="KW-0812">Transmembrane</keyword>
<dbReference type="GO" id="GO:0015293">
    <property type="term" value="F:symporter activity"/>
    <property type="evidence" value="ECO:0007669"/>
    <property type="project" value="InterPro"/>
</dbReference>
<dbReference type="EMBL" id="FXBL01000004">
    <property type="protein sequence ID" value="SMH53563.1"/>
    <property type="molecule type" value="Genomic_DNA"/>
</dbReference>
<keyword evidence="2" id="KW-0813">Transport</keyword>
<comment type="subcellular location">
    <subcellularLocation>
        <location evidence="1">Membrane</location>
        <topology evidence="1">Multi-pass membrane protein</topology>
    </subcellularLocation>
</comment>